<evidence type="ECO:0000256" key="4">
    <source>
        <dbReference type="ARBA" id="ARBA00023002"/>
    </source>
</evidence>
<dbReference type="OrthoDB" id="2789670at2759"/>
<feature type="chain" id="PRO_5018162597" evidence="8">
    <location>
        <begin position="22"/>
        <end position="518"/>
    </location>
</feature>
<keyword evidence="5 6" id="KW-0408">Iron</keyword>
<feature type="binding site" description="axial binding residue" evidence="6">
    <location>
        <position position="446"/>
    </location>
    <ligand>
        <name>heme</name>
        <dbReference type="ChEBI" id="CHEBI:30413"/>
    </ligand>
    <ligandPart>
        <name>Fe</name>
        <dbReference type="ChEBI" id="CHEBI:18248"/>
    </ligandPart>
</feature>
<gene>
    <name evidence="9" type="ORF">C2845_PM16G03930</name>
</gene>
<evidence type="ECO:0000313" key="10">
    <source>
        <dbReference type="Proteomes" id="UP000275267"/>
    </source>
</evidence>
<comment type="similarity">
    <text evidence="1 7">Belongs to the cytochrome P450 family.</text>
</comment>
<name>A0A3L6PYD9_PANMI</name>
<dbReference type="PRINTS" id="PR00463">
    <property type="entry name" value="EP450I"/>
</dbReference>
<evidence type="ECO:0000256" key="7">
    <source>
        <dbReference type="RuleBase" id="RU000461"/>
    </source>
</evidence>
<proteinExistence type="inferred from homology"/>
<keyword evidence="4 7" id="KW-0560">Oxidoreductase</keyword>
<dbReference type="GO" id="GO:0020037">
    <property type="term" value="F:heme binding"/>
    <property type="evidence" value="ECO:0007669"/>
    <property type="project" value="InterPro"/>
</dbReference>
<reference evidence="10" key="1">
    <citation type="journal article" date="2019" name="Nat. Commun.">
        <title>The genome of broomcorn millet.</title>
        <authorList>
            <person name="Zou C."/>
            <person name="Miki D."/>
            <person name="Li D."/>
            <person name="Tang Q."/>
            <person name="Xiao L."/>
            <person name="Rajput S."/>
            <person name="Deng P."/>
            <person name="Jia W."/>
            <person name="Huang R."/>
            <person name="Zhang M."/>
            <person name="Sun Y."/>
            <person name="Hu J."/>
            <person name="Fu X."/>
            <person name="Schnable P.S."/>
            <person name="Li F."/>
            <person name="Zhang H."/>
            <person name="Feng B."/>
            <person name="Zhu X."/>
            <person name="Liu R."/>
            <person name="Schnable J.C."/>
            <person name="Zhu J.-K."/>
            <person name="Zhang H."/>
        </authorList>
    </citation>
    <scope>NUCLEOTIDE SEQUENCE [LARGE SCALE GENOMIC DNA]</scope>
</reference>
<keyword evidence="7" id="KW-0503">Monooxygenase</keyword>
<dbReference type="InterPro" id="IPR002401">
    <property type="entry name" value="Cyt_P450_E_grp-I"/>
</dbReference>
<dbReference type="AlphaFoldDB" id="A0A3L6PYD9"/>
<dbReference type="FunFam" id="1.10.630.10:FF:000038">
    <property type="entry name" value="Cytochrome P450 84A1"/>
    <property type="match status" value="1"/>
</dbReference>
<dbReference type="GO" id="GO:0005506">
    <property type="term" value="F:iron ion binding"/>
    <property type="evidence" value="ECO:0007669"/>
    <property type="project" value="InterPro"/>
</dbReference>
<feature type="signal peptide" evidence="8">
    <location>
        <begin position="1"/>
        <end position="21"/>
    </location>
</feature>
<comment type="cofactor">
    <cofactor evidence="6">
        <name>heme</name>
        <dbReference type="ChEBI" id="CHEBI:30413"/>
    </cofactor>
</comment>
<evidence type="ECO:0000256" key="6">
    <source>
        <dbReference type="PIRSR" id="PIRSR602401-1"/>
    </source>
</evidence>
<dbReference type="Pfam" id="PF00067">
    <property type="entry name" value="p450"/>
    <property type="match status" value="1"/>
</dbReference>
<dbReference type="InterPro" id="IPR036396">
    <property type="entry name" value="Cyt_P450_sf"/>
</dbReference>
<dbReference type="GO" id="GO:0016705">
    <property type="term" value="F:oxidoreductase activity, acting on paired donors, with incorporation or reduction of molecular oxygen"/>
    <property type="evidence" value="ECO:0007669"/>
    <property type="project" value="InterPro"/>
</dbReference>
<evidence type="ECO:0000256" key="8">
    <source>
        <dbReference type="SAM" id="SignalP"/>
    </source>
</evidence>
<sequence>MELSFLAISLAAIVLVTTVLRCRQNSRKYNLPPGPRPWPVIGNLNLLGPLTYRPLHELSLRYGPLMSVWVGSVRVVVGSTADAARMLLKTNDEAFIDRPRLSIGRYLFYNYSDMFWAPYGAYWSQARKLWHTELLSERQLKLHEHVRREEVKAMLRDLHAASSMGRVVAFRDHLFMLNLNVISRMVMGKKYIAEGASSVTTPEEFRWMIDELFVVSGSLNIGDVIPWLNPLDLQGYIGRTKRLSRMMDRFLEHVLDEHTERRRREGDGFVAKDMVDLLLQLAEDPNMEVRIQRNGVKAFILDTISAGTDTSAVTIEWALSELLKNPAALTMATEELDRVVGRDRLPTEGDASSLPFLQAVIKESMRLHPATPLLSPRRCQRDAVVDGYSIPAGTCVAVNVWAIGRDPSVWEEPNEFRPERFLDRSTVDVKGQNFELLPFGSGRRMCPGIGLGLKMVQLTLSNLLHAFAWRLPDGMTVEELNMEERLRFTMPRMIPLEAAGESKLATHLYSAEPEPLPM</sequence>
<evidence type="ECO:0000256" key="1">
    <source>
        <dbReference type="ARBA" id="ARBA00010617"/>
    </source>
</evidence>
<dbReference type="STRING" id="4540.A0A3L6PYD9"/>
<dbReference type="EMBL" id="PQIB02000015">
    <property type="protein sequence ID" value="RLM65731.1"/>
    <property type="molecule type" value="Genomic_DNA"/>
</dbReference>
<dbReference type="PANTHER" id="PTHR47944">
    <property type="entry name" value="CYTOCHROME P450 98A9"/>
    <property type="match status" value="1"/>
</dbReference>
<evidence type="ECO:0000256" key="2">
    <source>
        <dbReference type="ARBA" id="ARBA00022617"/>
    </source>
</evidence>
<dbReference type="PANTHER" id="PTHR47944:SF4">
    <property type="entry name" value="OS09G0441700 PROTEIN"/>
    <property type="match status" value="1"/>
</dbReference>
<accession>A0A3L6PYD9</accession>
<dbReference type="GO" id="GO:0004497">
    <property type="term" value="F:monooxygenase activity"/>
    <property type="evidence" value="ECO:0007669"/>
    <property type="project" value="UniProtKB-KW"/>
</dbReference>
<dbReference type="GO" id="GO:0044550">
    <property type="term" value="P:secondary metabolite biosynthetic process"/>
    <property type="evidence" value="ECO:0007669"/>
    <property type="project" value="UniProtKB-ARBA"/>
</dbReference>
<dbReference type="PROSITE" id="PS00086">
    <property type="entry name" value="CYTOCHROME_P450"/>
    <property type="match status" value="1"/>
</dbReference>
<evidence type="ECO:0000256" key="5">
    <source>
        <dbReference type="ARBA" id="ARBA00023004"/>
    </source>
</evidence>
<dbReference type="InterPro" id="IPR017972">
    <property type="entry name" value="Cyt_P450_CS"/>
</dbReference>
<keyword evidence="10" id="KW-1185">Reference proteome</keyword>
<keyword evidence="3 6" id="KW-0479">Metal-binding</keyword>
<evidence type="ECO:0000313" key="9">
    <source>
        <dbReference type="EMBL" id="RLM65731.1"/>
    </source>
</evidence>
<dbReference type="SUPFAM" id="SSF48264">
    <property type="entry name" value="Cytochrome P450"/>
    <property type="match status" value="1"/>
</dbReference>
<dbReference type="InterPro" id="IPR001128">
    <property type="entry name" value="Cyt_P450"/>
</dbReference>
<evidence type="ECO:0000256" key="3">
    <source>
        <dbReference type="ARBA" id="ARBA00022723"/>
    </source>
</evidence>
<keyword evidence="2 6" id="KW-0349">Heme</keyword>
<dbReference type="Gene3D" id="1.10.630.10">
    <property type="entry name" value="Cytochrome P450"/>
    <property type="match status" value="1"/>
</dbReference>
<dbReference type="PRINTS" id="PR00385">
    <property type="entry name" value="P450"/>
</dbReference>
<keyword evidence="8" id="KW-0732">Signal</keyword>
<dbReference type="Proteomes" id="UP000275267">
    <property type="component" value="Unassembled WGS sequence"/>
</dbReference>
<comment type="caution">
    <text evidence="9">The sequence shown here is derived from an EMBL/GenBank/DDBJ whole genome shotgun (WGS) entry which is preliminary data.</text>
</comment>
<organism evidence="9 10">
    <name type="scientific">Panicum miliaceum</name>
    <name type="common">Proso millet</name>
    <name type="synonym">Broomcorn millet</name>
    <dbReference type="NCBI Taxonomy" id="4540"/>
    <lineage>
        <taxon>Eukaryota</taxon>
        <taxon>Viridiplantae</taxon>
        <taxon>Streptophyta</taxon>
        <taxon>Embryophyta</taxon>
        <taxon>Tracheophyta</taxon>
        <taxon>Spermatophyta</taxon>
        <taxon>Magnoliopsida</taxon>
        <taxon>Liliopsida</taxon>
        <taxon>Poales</taxon>
        <taxon>Poaceae</taxon>
        <taxon>PACMAD clade</taxon>
        <taxon>Panicoideae</taxon>
        <taxon>Panicodae</taxon>
        <taxon>Paniceae</taxon>
        <taxon>Panicinae</taxon>
        <taxon>Panicum</taxon>
        <taxon>Panicum sect. Panicum</taxon>
    </lineage>
</organism>
<protein>
    <submittedName>
        <fullName evidence="9">Flavonoid 3-monooxygenase</fullName>
    </submittedName>
</protein>
<dbReference type="CDD" id="cd20618">
    <property type="entry name" value="CYP71_clan"/>
    <property type="match status" value="1"/>
</dbReference>